<evidence type="ECO:0000313" key="2">
    <source>
        <dbReference type="Proteomes" id="UP000255168"/>
    </source>
</evidence>
<sequence length="80" mass="8803">MARPKPHEGVCRFLPVRAACPVPPLLLGTIVDRTPCHANLSVCQEHASSPLVLCPIAGWEEQSVEANPMQDFRGREMLVE</sequence>
<protein>
    <submittedName>
        <fullName evidence="1">Uncharacterized protein</fullName>
    </submittedName>
</protein>
<name>A0A375HAX6_9BURK</name>
<accession>A0A375HAX6</accession>
<dbReference type="Proteomes" id="UP000255168">
    <property type="component" value="Chromosome I"/>
</dbReference>
<organism evidence="1 2">
    <name type="scientific">Cupriavidus neocaledonicus</name>
    <dbReference type="NCBI Taxonomy" id="1040979"/>
    <lineage>
        <taxon>Bacteria</taxon>
        <taxon>Pseudomonadati</taxon>
        <taxon>Pseudomonadota</taxon>
        <taxon>Betaproteobacteria</taxon>
        <taxon>Burkholderiales</taxon>
        <taxon>Burkholderiaceae</taxon>
        <taxon>Cupriavidus</taxon>
    </lineage>
</organism>
<dbReference type="AlphaFoldDB" id="A0A375HAX6"/>
<reference evidence="1 2" key="1">
    <citation type="submission" date="2018-01" db="EMBL/GenBank/DDBJ databases">
        <authorList>
            <person name="Clerissi C."/>
        </authorList>
    </citation>
    <scope>NUCLEOTIDE SEQUENCE [LARGE SCALE GENOMIC DNA]</scope>
    <source>
        <strain evidence="1">Cupriavidus taiwanensis STM 6160</strain>
    </source>
</reference>
<proteinExistence type="predicted"/>
<evidence type="ECO:0000313" key="1">
    <source>
        <dbReference type="EMBL" id="SPD48435.1"/>
    </source>
</evidence>
<dbReference type="EMBL" id="LT984806">
    <property type="protein sequence ID" value="SPD48435.1"/>
    <property type="molecule type" value="Genomic_DNA"/>
</dbReference>
<gene>
    <name evidence="1" type="ORF">CBM2607_20429</name>
</gene>